<evidence type="ECO:0000313" key="2">
    <source>
        <dbReference type="Proteomes" id="UP001159363"/>
    </source>
</evidence>
<dbReference type="EMBL" id="JARBHB010000013">
    <property type="protein sequence ID" value="KAJ8870007.1"/>
    <property type="molecule type" value="Genomic_DNA"/>
</dbReference>
<reference evidence="1 2" key="1">
    <citation type="submission" date="2023-02" db="EMBL/GenBank/DDBJ databases">
        <title>LHISI_Scaffold_Assembly.</title>
        <authorList>
            <person name="Stuart O.P."/>
            <person name="Cleave R."/>
            <person name="Magrath M.J.L."/>
            <person name="Mikheyev A.S."/>
        </authorList>
    </citation>
    <scope>NUCLEOTIDE SEQUENCE [LARGE SCALE GENOMIC DNA]</scope>
    <source>
        <strain evidence="1">Daus_M_001</strain>
        <tissue evidence="1">Leg muscle</tissue>
    </source>
</reference>
<accession>A0ABQ9GC64</accession>
<keyword evidence="2" id="KW-1185">Reference proteome</keyword>
<name>A0ABQ9GC64_9NEOP</name>
<sequence length="284" mass="32339">MFLDGSMNSSRSESIFWYLAGSLSQDNFSRDTDLYLRPDSIANMELKLLYTLQWPARQTLIDYLSNICTSEDIIKTNKVKNNESVDTPVNEENTALTCEFDELLDDLRSPNHIELRADFIKNIYFILFLLLGHNRITPERDYGAAVVKSHSDFRTWESCRTVPLVGGFSRGSPIFPALAFRRRSITTSSPSSPLKTPTLRAVQISPLHLRDTYTQTTIRMVTKPDHATITYGSVARYLVFFCSVPHLLALRCTLQHRLACVQQTPDVILWQTGPQLSRGVFQIL</sequence>
<proteinExistence type="predicted"/>
<evidence type="ECO:0000313" key="1">
    <source>
        <dbReference type="EMBL" id="KAJ8870007.1"/>
    </source>
</evidence>
<dbReference type="Proteomes" id="UP001159363">
    <property type="component" value="Chromosome 12"/>
</dbReference>
<comment type="caution">
    <text evidence="1">The sequence shown here is derived from an EMBL/GenBank/DDBJ whole genome shotgun (WGS) entry which is preliminary data.</text>
</comment>
<organism evidence="1 2">
    <name type="scientific">Dryococelus australis</name>
    <dbReference type="NCBI Taxonomy" id="614101"/>
    <lineage>
        <taxon>Eukaryota</taxon>
        <taxon>Metazoa</taxon>
        <taxon>Ecdysozoa</taxon>
        <taxon>Arthropoda</taxon>
        <taxon>Hexapoda</taxon>
        <taxon>Insecta</taxon>
        <taxon>Pterygota</taxon>
        <taxon>Neoptera</taxon>
        <taxon>Polyneoptera</taxon>
        <taxon>Phasmatodea</taxon>
        <taxon>Verophasmatodea</taxon>
        <taxon>Anareolatae</taxon>
        <taxon>Phasmatidae</taxon>
        <taxon>Eurycanthinae</taxon>
        <taxon>Dryococelus</taxon>
    </lineage>
</organism>
<gene>
    <name evidence="1" type="ORF">PR048_029018</name>
</gene>
<protein>
    <submittedName>
        <fullName evidence="1">Uncharacterized protein</fullName>
    </submittedName>
</protein>